<evidence type="ECO:0000313" key="3">
    <source>
        <dbReference type="Proteomes" id="UP000244336"/>
    </source>
</evidence>
<keyword evidence="3" id="KW-1185">Reference proteome</keyword>
<proteinExistence type="predicted"/>
<protein>
    <submittedName>
        <fullName evidence="2">Uncharacterized protein</fullName>
    </submittedName>
</protein>
<gene>
    <name evidence="2" type="ORF">GQ55_7G108000</name>
</gene>
<feature type="compositionally biased region" description="Polar residues" evidence="1">
    <location>
        <begin position="67"/>
        <end position="81"/>
    </location>
</feature>
<dbReference type="EMBL" id="CM009755">
    <property type="protein sequence ID" value="PUZ46754.1"/>
    <property type="molecule type" value="Genomic_DNA"/>
</dbReference>
<sequence>MRFIDGLRTDLRAIVLLHRPQDLDTACALASLQDEVGDSPKPRDLKKPTYSPFSTVQAKGPHPLPSPTQFDKSKSQPAPKSTSEHDKLIALKAYRRAMGQCYKCGDKWSHGHTCPQTVQLHVVQEMWELFQLHADDIEVASQTSDGELNMALSKEALSGTQTSKTLKFRGNIQGHHILILMDSGSSHTFIRQTLADQLVGSTMMAQPFAVQVANGGQLVCASELKACLWSIHSFTPINSSPTSRLFHYSFMI</sequence>
<evidence type="ECO:0000256" key="1">
    <source>
        <dbReference type="SAM" id="MobiDB-lite"/>
    </source>
</evidence>
<dbReference type="Proteomes" id="UP000244336">
    <property type="component" value="Chromosome 7"/>
</dbReference>
<dbReference type="OrthoDB" id="694725at2759"/>
<dbReference type="Gramene" id="PUZ46754">
    <property type="protein sequence ID" value="PUZ46754"/>
    <property type="gene ID" value="GQ55_7G108000"/>
</dbReference>
<accession>A0A2T7CTV2</accession>
<dbReference type="AlphaFoldDB" id="A0A2T7CTV2"/>
<feature type="compositionally biased region" description="Basic and acidic residues" evidence="1">
    <location>
        <begin position="38"/>
        <end position="47"/>
    </location>
</feature>
<dbReference type="InterPro" id="IPR021109">
    <property type="entry name" value="Peptidase_aspartic_dom_sf"/>
</dbReference>
<organism evidence="2 3">
    <name type="scientific">Panicum hallii var. hallii</name>
    <dbReference type="NCBI Taxonomy" id="1504633"/>
    <lineage>
        <taxon>Eukaryota</taxon>
        <taxon>Viridiplantae</taxon>
        <taxon>Streptophyta</taxon>
        <taxon>Embryophyta</taxon>
        <taxon>Tracheophyta</taxon>
        <taxon>Spermatophyta</taxon>
        <taxon>Magnoliopsida</taxon>
        <taxon>Liliopsida</taxon>
        <taxon>Poales</taxon>
        <taxon>Poaceae</taxon>
        <taxon>PACMAD clade</taxon>
        <taxon>Panicoideae</taxon>
        <taxon>Panicodae</taxon>
        <taxon>Paniceae</taxon>
        <taxon>Panicinae</taxon>
        <taxon>Panicum</taxon>
        <taxon>Panicum sect. Panicum</taxon>
    </lineage>
</organism>
<dbReference type="CDD" id="cd00303">
    <property type="entry name" value="retropepsin_like"/>
    <property type="match status" value="1"/>
</dbReference>
<feature type="region of interest" description="Disordered" evidence="1">
    <location>
        <begin position="34"/>
        <end position="86"/>
    </location>
</feature>
<dbReference type="STRING" id="1504633.A0A2T7CTV2"/>
<evidence type="ECO:0000313" key="2">
    <source>
        <dbReference type="EMBL" id="PUZ46754.1"/>
    </source>
</evidence>
<dbReference type="Gene3D" id="2.40.70.10">
    <property type="entry name" value="Acid Proteases"/>
    <property type="match status" value="1"/>
</dbReference>
<reference evidence="2 3" key="1">
    <citation type="submission" date="2018-04" db="EMBL/GenBank/DDBJ databases">
        <title>WGS assembly of Panicum hallii var. hallii HAL2.</title>
        <authorList>
            <person name="Lovell J."/>
            <person name="Jenkins J."/>
            <person name="Lowry D."/>
            <person name="Mamidi S."/>
            <person name="Sreedasyam A."/>
            <person name="Weng X."/>
            <person name="Barry K."/>
            <person name="Bonette J."/>
            <person name="Campitelli B."/>
            <person name="Daum C."/>
            <person name="Gordon S."/>
            <person name="Gould B."/>
            <person name="Lipzen A."/>
            <person name="MacQueen A."/>
            <person name="Palacio-Mejia J."/>
            <person name="Plott C."/>
            <person name="Shakirov E."/>
            <person name="Shu S."/>
            <person name="Yoshinaga Y."/>
            <person name="Zane M."/>
            <person name="Rokhsar D."/>
            <person name="Grimwood J."/>
            <person name="Schmutz J."/>
            <person name="Juenger T."/>
        </authorList>
    </citation>
    <scope>NUCLEOTIDE SEQUENCE [LARGE SCALE GENOMIC DNA]</scope>
    <source>
        <strain evidence="3">cv. HAL2</strain>
    </source>
</reference>
<name>A0A2T7CTV2_9POAL</name>